<organism evidence="3 4">
    <name type="scientific">Sphaerospermopsis reniformis</name>
    <dbReference type="NCBI Taxonomy" id="531300"/>
    <lineage>
        <taxon>Bacteria</taxon>
        <taxon>Bacillati</taxon>
        <taxon>Cyanobacteriota</taxon>
        <taxon>Cyanophyceae</taxon>
        <taxon>Nostocales</taxon>
        <taxon>Aphanizomenonaceae</taxon>
        <taxon>Sphaerospermopsis</taxon>
    </lineage>
</organism>
<keyword evidence="1" id="KW-1133">Transmembrane helix</keyword>
<keyword evidence="1" id="KW-0812">Transmembrane</keyword>
<evidence type="ECO:0000313" key="4">
    <source>
        <dbReference type="Proteomes" id="UP000300142"/>
    </source>
</evidence>
<evidence type="ECO:0000313" key="3">
    <source>
        <dbReference type="EMBL" id="GCL39201.1"/>
    </source>
</evidence>
<gene>
    <name evidence="3" type="ORF">SR1949_43240</name>
</gene>
<evidence type="ECO:0000256" key="1">
    <source>
        <dbReference type="SAM" id="Phobius"/>
    </source>
</evidence>
<dbReference type="InterPro" id="IPR048376">
    <property type="entry name" value="YqiJ_N"/>
</dbReference>
<proteinExistence type="predicted"/>
<protein>
    <recommendedName>
        <fullName evidence="2">Inner membrane protein YqiJ N-terminal domain-containing protein</fullName>
    </recommendedName>
</protein>
<feature type="domain" description="Inner membrane protein YqiJ N-terminal" evidence="2">
    <location>
        <begin position="12"/>
        <end position="112"/>
    </location>
</feature>
<accession>A0A480A7M2</accession>
<dbReference type="EMBL" id="BJCE01000222">
    <property type="protein sequence ID" value="GCL39201.1"/>
    <property type="molecule type" value="Genomic_DNA"/>
</dbReference>
<feature type="transmembrane region" description="Helical" evidence="1">
    <location>
        <begin position="63"/>
        <end position="86"/>
    </location>
</feature>
<comment type="caution">
    <text evidence="3">The sequence shown here is derived from an EMBL/GenBank/DDBJ whole genome shotgun (WGS) entry which is preliminary data.</text>
</comment>
<feature type="transmembrane region" description="Helical" evidence="1">
    <location>
        <begin position="6"/>
        <end position="27"/>
    </location>
</feature>
<keyword evidence="1" id="KW-0472">Membrane</keyword>
<sequence>MLFSPANLPYWIFLITGILLFLFMIMLGGESELDADADLDIDIETNIDLSFGRFLEWAGIGKVPLILMLATDLSLWGVIGWMLNVWLGGINQNQQLPLMGIIILLISLIISLFIGRLIAEPISKMFAEFSEDASGDRLVGCIGTVTSVYIPAENINKIGQVDIFDPKGNFLTINAVIPDWATIAPQRGEKVIVIELKQQIYLVIAKDSVDEENWLNSSDSKNQN</sequence>
<dbReference type="Pfam" id="PF21001">
    <property type="entry name" value="YqiJ_N"/>
    <property type="match status" value="1"/>
</dbReference>
<dbReference type="Gene3D" id="2.40.50.140">
    <property type="entry name" value="Nucleic acid-binding proteins"/>
    <property type="match status" value="1"/>
</dbReference>
<dbReference type="RefSeq" id="WP_096566759.1">
    <property type="nucleotide sequence ID" value="NZ_BJCE01000222.1"/>
</dbReference>
<dbReference type="InterPro" id="IPR012340">
    <property type="entry name" value="NA-bd_OB-fold"/>
</dbReference>
<reference evidence="4" key="1">
    <citation type="submission" date="2019-02" db="EMBL/GenBank/DDBJ databases">
        <title>Draft genome sequence of Sphaerospermopsis reniformis NIES-1949.</title>
        <authorList>
            <person name="Yamaguchi H."/>
            <person name="Suzuki S."/>
            <person name="Kawachi M."/>
        </authorList>
    </citation>
    <scope>NUCLEOTIDE SEQUENCE [LARGE SCALE GENOMIC DNA]</scope>
    <source>
        <strain evidence="4">NIES-1949</strain>
    </source>
</reference>
<dbReference type="AlphaFoldDB" id="A0A480A7M2"/>
<name>A0A480A7M2_9CYAN</name>
<dbReference type="Proteomes" id="UP000300142">
    <property type="component" value="Unassembled WGS sequence"/>
</dbReference>
<evidence type="ECO:0000259" key="2">
    <source>
        <dbReference type="Pfam" id="PF21001"/>
    </source>
</evidence>
<feature type="transmembrane region" description="Helical" evidence="1">
    <location>
        <begin position="98"/>
        <end position="119"/>
    </location>
</feature>
<keyword evidence="4" id="KW-1185">Reference proteome</keyword>